<reference evidence="2 3" key="1">
    <citation type="submission" date="2020-06" db="EMBL/GenBank/DDBJ databases">
        <title>Methanolobus halotolerans sp. nov., isolated from a saline lake Tus in Siberia.</title>
        <authorList>
            <person name="Shen Y."/>
            <person name="Chen S.-C."/>
            <person name="Lai M.-C."/>
            <person name="Huang H.-H."/>
            <person name="Chiu H.-H."/>
            <person name="Tang S.-L."/>
            <person name="Rogozin D.Y."/>
            <person name="Degermendzhy A.G."/>
        </authorList>
    </citation>
    <scope>NUCLEOTIDE SEQUENCE [LARGE SCALE GENOMIC DNA]</scope>
    <source>
        <strain evidence="2 3">DSM 21339</strain>
    </source>
</reference>
<evidence type="ECO:0000313" key="2">
    <source>
        <dbReference type="EMBL" id="QLC49598.1"/>
    </source>
</evidence>
<keyword evidence="3" id="KW-1185">Reference proteome</keyword>
<comment type="similarity">
    <text evidence="1">Belongs to the glycogen phosphorylase family.</text>
</comment>
<protein>
    <submittedName>
        <fullName evidence="2">Alpha-glucan family phosphorylase</fullName>
    </submittedName>
</protein>
<dbReference type="GO" id="GO:0030170">
    <property type="term" value="F:pyridoxal phosphate binding"/>
    <property type="evidence" value="ECO:0007669"/>
    <property type="project" value="InterPro"/>
</dbReference>
<dbReference type="PANTHER" id="PTHR42655:SF1">
    <property type="entry name" value="GLYCOGEN PHOSPHORYLASE"/>
    <property type="match status" value="1"/>
</dbReference>
<evidence type="ECO:0000256" key="1">
    <source>
        <dbReference type="ARBA" id="ARBA00006047"/>
    </source>
</evidence>
<organism evidence="2 3">
    <name type="scientific">Methanolobus zinderi</name>
    <dbReference type="NCBI Taxonomy" id="536044"/>
    <lineage>
        <taxon>Archaea</taxon>
        <taxon>Methanobacteriati</taxon>
        <taxon>Methanobacteriota</taxon>
        <taxon>Stenosarchaea group</taxon>
        <taxon>Methanomicrobia</taxon>
        <taxon>Methanosarcinales</taxon>
        <taxon>Methanosarcinaceae</taxon>
        <taxon>Methanolobus</taxon>
    </lineage>
</organism>
<dbReference type="NCBIfam" id="TIGR02094">
    <property type="entry name" value="more_P_ylases"/>
    <property type="match status" value="1"/>
</dbReference>
<dbReference type="InterPro" id="IPR000811">
    <property type="entry name" value="Glyco_trans_35"/>
</dbReference>
<name>A0A7D5E7D1_9EURY</name>
<dbReference type="EMBL" id="CP058215">
    <property type="protein sequence ID" value="QLC49598.1"/>
    <property type="molecule type" value="Genomic_DNA"/>
</dbReference>
<dbReference type="KEGG" id="mzi:HWN40_04700"/>
<evidence type="ECO:0000313" key="3">
    <source>
        <dbReference type="Proteomes" id="UP000509594"/>
    </source>
</evidence>
<dbReference type="InterPro" id="IPR052182">
    <property type="entry name" value="Glycogen/Maltodextrin_Phosph"/>
</dbReference>
<dbReference type="SUPFAM" id="SSF53756">
    <property type="entry name" value="UDP-Glycosyltransferase/glycogen phosphorylase"/>
    <property type="match status" value="1"/>
</dbReference>
<gene>
    <name evidence="2" type="primary">glgP</name>
    <name evidence="2" type="ORF">HWN40_04700</name>
</gene>
<dbReference type="GO" id="GO:0008184">
    <property type="term" value="F:glycogen phosphorylase activity"/>
    <property type="evidence" value="ECO:0007669"/>
    <property type="project" value="InterPro"/>
</dbReference>
<dbReference type="OrthoDB" id="17863at2157"/>
<dbReference type="InterPro" id="IPR011834">
    <property type="entry name" value="Agluc_phsphrylas"/>
</dbReference>
<dbReference type="PANTHER" id="PTHR42655">
    <property type="entry name" value="GLYCOGEN PHOSPHORYLASE"/>
    <property type="match status" value="1"/>
</dbReference>
<dbReference type="GO" id="GO:0005975">
    <property type="term" value="P:carbohydrate metabolic process"/>
    <property type="evidence" value="ECO:0007669"/>
    <property type="project" value="InterPro"/>
</dbReference>
<dbReference type="Proteomes" id="UP000509594">
    <property type="component" value="Chromosome"/>
</dbReference>
<dbReference type="Gene3D" id="3.40.50.2000">
    <property type="entry name" value="Glycogen Phosphorylase B"/>
    <property type="match status" value="3"/>
</dbReference>
<accession>A0A7D5E7D1</accession>
<dbReference type="RefSeq" id="WP_176964654.1">
    <property type="nucleotide sequence ID" value="NZ_CP058215.1"/>
</dbReference>
<dbReference type="AlphaFoldDB" id="A0A7D5E7D1"/>
<dbReference type="GeneID" id="55820949"/>
<sequence>MDELEGFTRREKIAYFSMEIGLKNEISTYSGGLGILAGDVIRASCDLSIPLVGVTLVSKKGYFSQQLDEKGRQSESEKNWSPADHMTLMPEEVVVRIQNRDVRIKAWLYEHRSLTEERIPVILLDTDVEGNSPEDRKITDYLYGGDSRYRLKQEIVLGIGGVRMLDRLGFRISKYHMNEGHSSLLTLELLRRNEMDSGRVKDLCVFTTHTPVASGHDRFPYELVREVIEDEKQIEALKKYGGEDELNMTVLALNLSDYINGVAKRHREISEKMFPGYKFKSITNGVHSYTWVCPQFRELYDRHIPGWANEPELLVRVKNVPNDEIWQAHKDAKKELIDLVNRKTGVHMDYDTLTIGFARRMTEYKRPAFIFSDLERLRRVNRAGRIQLIFAGKAHPADIRGKQIIEELFAHMENLSDTIKIAFLEDYDMGLALKLVSGVDVWLNTPKRPFEASGTSGMKAAHNAVVNFSVPDGWWIEGCVPGVTGYSIGAGIDADRPPEEIEEIERDDLYNKLEYIIVPKYYKRRDEWVSIMKNSVELIAYYFNCHRMMRRYVTEAYL</sequence>
<dbReference type="Pfam" id="PF00343">
    <property type="entry name" value="Phosphorylase"/>
    <property type="match status" value="1"/>
</dbReference>
<proteinExistence type="inferred from homology"/>